<protein>
    <recommendedName>
        <fullName evidence="1">Histone deacetylase complex subunit SAP30 Sin3 binding domain-containing protein</fullName>
    </recommendedName>
</protein>
<evidence type="ECO:0000259" key="1">
    <source>
        <dbReference type="Pfam" id="PF13867"/>
    </source>
</evidence>
<dbReference type="Proteomes" id="UP000293846">
    <property type="component" value="Unassembled WGS sequence"/>
</dbReference>
<accession>A0A4R1B6N2</accession>
<sequence>MFFTKEVLFNSICTHFNILQIVNEKAMIERFLSRLKYTTIL</sequence>
<name>A0A4R1B6N2_9BACI</name>
<organism evidence="2 3">
    <name type="scientific">Cytobacillus praedii</name>
    <dbReference type="NCBI Taxonomy" id="1742358"/>
    <lineage>
        <taxon>Bacteria</taxon>
        <taxon>Bacillati</taxon>
        <taxon>Bacillota</taxon>
        <taxon>Bacilli</taxon>
        <taxon>Bacillales</taxon>
        <taxon>Bacillaceae</taxon>
        <taxon>Cytobacillus</taxon>
    </lineage>
</organism>
<reference evidence="2 3" key="1">
    <citation type="submission" date="2019-03" db="EMBL/GenBank/DDBJ databases">
        <authorList>
            <person name="Jensen L."/>
            <person name="Storgaard J."/>
            <person name="Sulaj E."/>
            <person name="Schramm A."/>
            <person name="Marshall I.P.G."/>
        </authorList>
    </citation>
    <scope>NUCLEOTIDE SEQUENCE [LARGE SCALE GENOMIC DNA]</scope>
    <source>
        <strain evidence="2 3">2017H2G3</strain>
    </source>
</reference>
<dbReference type="AlphaFoldDB" id="A0A4R1B6N2"/>
<gene>
    <name evidence="2" type="ORF">E0Y62_02715</name>
</gene>
<keyword evidence="3" id="KW-1185">Reference proteome</keyword>
<dbReference type="InterPro" id="IPR025718">
    <property type="entry name" value="SAP30_Sin3-bd"/>
</dbReference>
<dbReference type="Pfam" id="PF13867">
    <property type="entry name" value="SAP30_Sin3_bdg"/>
    <property type="match status" value="1"/>
</dbReference>
<feature type="domain" description="Histone deacetylase complex subunit SAP30 Sin3 binding" evidence="1">
    <location>
        <begin position="4"/>
        <end position="36"/>
    </location>
</feature>
<dbReference type="EMBL" id="SJTH01000002">
    <property type="protein sequence ID" value="TCJ06166.1"/>
    <property type="molecule type" value="Genomic_DNA"/>
</dbReference>
<evidence type="ECO:0000313" key="3">
    <source>
        <dbReference type="Proteomes" id="UP000293846"/>
    </source>
</evidence>
<evidence type="ECO:0000313" key="2">
    <source>
        <dbReference type="EMBL" id="TCJ06166.1"/>
    </source>
</evidence>
<comment type="caution">
    <text evidence="2">The sequence shown here is derived from an EMBL/GenBank/DDBJ whole genome shotgun (WGS) entry which is preliminary data.</text>
</comment>
<proteinExistence type="predicted"/>